<gene>
    <name evidence="2" type="ORF">HFQ13_00390</name>
</gene>
<dbReference type="EMBL" id="JAAXYO010000012">
    <property type="protein sequence ID" value="MBU2786687.1"/>
    <property type="molecule type" value="Genomic_DNA"/>
</dbReference>
<accession>A0AAE2YMF5</accession>
<keyword evidence="1" id="KW-0732">Signal</keyword>
<dbReference type="RefSeq" id="WP_215871301.1">
    <property type="nucleotide sequence ID" value="NZ_JAAXYO010000012.1"/>
</dbReference>
<feature type="signal peptide" evidence="1">
    <location>
        <begin position="1"/>
        <end position="21"/>
    </location>
</feature>
<evidence type="ECO:0000256" key="1">
    <source>
        <dbReference type="SAM" id="SignalP"/>
    </source>
</evidence>
<evidence type="ECO:0008006" key="4">
    <source>
        <dbReference type="Google" id="ProtNLM"/>
    </source>
</evidence>
<organism evidence="2 3">
    <name type="scientific">Igneacidithiobacillus copahuensis</name>
    <dbReference type="NCBI Taxonomy" id="2724909"/>
    <lineage>
        <taxon>Bacteria</taxon>
        <taxon>Pseudomonadati</taxon>
        <taxon>Pseudomonadota</taxon>
        <taxon>Acidithiobacillia</taxon>
        <taxon>Acidithiobacillales</taxon>
        <taxon>Acidithiobacillaceae</taxon>
        <taxon>Igneacidithiobacillus</taxon>
    </lineage>
</organism>
<name>A0AAE2YMF5_9PROT</name>
<feature type="chain" id="PRO_5042251488" description="Lipoprotein" evidence="1">
    <location>
        <begin position="22"/>
        <end position="168"/>
    </location>
</feature>
<protein>
    <recommendedName>
        <fullName evidence="4">Lipoprotein</fullName>
    </recommendedName>
</protein>
<reference evidence="2" key="1">
    <citation type="journal article" date="2021" name="ISME J.">
        <title>Genomic evolution of the class Acidithiobacillia: deep-branching Proteobacteria living in extreme acidic conditions.</title>
        <authorList>
            <person name="Moya-Beltran A."/>
            <person name="Beard S."/>
            <person name="Rojas-Villalobos C."/>
            <person name="Issotta F."/>
            <person name="Gallardo Y."/>
            <person name="Ulloa R."/>
            <person name="Giaveno A."/>
            <person name="Degli Esposti M."/>
            <person name="Johnson D.B."/>
            <person name="Quatrini R."/>
        </authorList>
    </citation>
    <scope>NUCLEOTIDE SEQUENCE</scope>
    <source>
        <strain evidence="2">VAN18-1</strain>
    </source>
</reference>
<comment type="caution">
    <text evidence="2">The sequence shown here is derived from an EMBL/GenBank/DDBJ whole genome shotgun (WGS) entry which is preliminary data.</text>
</comment>
<evidence type="ECO:0000313" key="3">
    <source>
        <dbReference type="Proteomes" id="UP001197378"/>
    </source>
</evidence>
<proteinExistence type="predicted"/>
<dbReference type="Proteomes" id="UP001197378">
    <property type="component" value="Unassembled WGS sequence"/>
</dbReference>
<dbReference type="AlphaFoldDB" id="A0AAE2YMF5"/>
<evidence type="ECO:0000313" key="2">
    <source>
        <dbReference type="EMBL" id="MBU2786687.1"/>
    </source>
</evidence>
<sequence length="168" mass="17774">MPKSRLVLLSLGLPLLLSACAERLPPPAFPSPSPTSNSERGLLSALAHCGAADSLACAQIHLALAQHYLRQQPLSRTSVAAAHSELHMAAQNPELEQQVDGWRKLTASWLQLAARPESSGKCAAGDSSTLSAQIARLSAENAAQKAKLAQLNSLLQAEAQKSLEKRAK</sequence>
<dbReference type="PROSITE" id="PS51257">
    <property type="entry name" value="PROKAR_LIPOPROTEIN"/>
    <property type="match status" value="1"/>
</dbReference>
<keyword evidence="3" id="KW-1185">Reference proteome</keyword>